<proteinExistence type="predicted"/>
<organism evidence="1 2">
    <name type="scientific">Cryptolaemus montrouzieri</name>
    <dbReference type="NCBI Taxonomy" id="559131"/>
    <lineage>
        <taxon>Eukaryota</taxon>
        <taxon>Metazoa</taxon>
        <taxon>Ecdysozoa</taxon>
        <taxon>Arthropoda</taxon>
        <taxon>Hexapoda</taxon>
        <taxon>Insecta</taxon>
        <taxon>Pterygota</taxon>
        <taxon>Neoptera</taxon>
        <taxon>Endopterygota</taxon>
        <taxon>Coleoptera</taxon>
        <taxon>Polyphaga</taxon>
        <taxon>Cucujiformia</taxon>
        <taxon>Coccinelloidea</taxon>
        <taxon>Coccinellidae</taxon>
        <taxon>Scymninae</taxon>
        <taxon>Scymnini</taxon>
        <taxon>Cryptolaemus</taxon>
    </lineage>
</organism>
<sequence>MLISIILVCVRKNTTVSSGNITGEPYYLVYDSINNKRVKKPEEKNSFPCVHTEYQRFFCLAAIFSLATKTRAKGRGFGTGICNNGKIKPAEKYFNNHTSFLSKQI</sequence>
<dbReference type="Proteomes" id="UP001516400">
    <property type="component" value="Unassembled WGS sequence"/>
</dbReference>
<dbReference type="AlphaFoldDB" id="A0ABD2P2C6"/>
<keyword evidence="2" id="KW-1185">Reference proteome</keyword>
<gene>
    <name evidence="1" type="ORF">HHI36_018971</name>
</gene>
<accession>A0ABD2P2C6</accession>
<evidence type="ECO:0000313" key="1">
    <source>
        <dbReference type="EMBL" id="KAL3284832.1"/>
    </source>
</evidence>
<protein>
    <submittedName>
        <fullName evidence="1">Uncharacterized protein</fullName>
    </submittedName>
</protein>
<reference evidence="1 2" key="1">
    <citation type="journal article" date="2021" name="BMC Biol.">
        <title>Horizontally acquired antibacterial genes associated with adaptive radiation of ladybird beetles.</title>
        <authorList>
            <person name="Li H.S."/>
            <person name="Tang X.F."/>
            <person name="Huang Y.H."/>
            <person name="Xu Z.Y."/>
            <person name="Chen M.L."/>
            <person name="Du X.Y."/>
            <person name="Qiu B.Y."/>
            <person name="Chen P.T."/>
            <person name="Zhang W."/>
            <person name="Slipinski A."/>
            <person name="Escalona H.E."/>
            <person name="Waterhouse R.M."/>
            <person name="Zwick A."/>
            <person name="Pang H."/>
        </authorList>
    </citation>
    <scope>NUCLEOTIDE SEQUENCE [LARGE SCALE GENOMIC DNA]</scope>
    <source>
        <strain evidence="1">SYSU2018</strain>
    </source>
</reference>
<evidence type="ECO:0000313" key="2">
    <source>
        <dbReference type="Proteomes" id="UP001516400"/>
    </source>
</evidence>
<dbReference type="EMBL" id="JABFTP020000165">
    <property type="protein sequence ID" value="KAL3284832.1"/>
    <property type="molecule type" value="Genomic_DNA"/>
</dbReference>
<name>A0ABD2P2C6_9CUCU</name>
<comment type="caution">
    <text evidence="1">The sequence shown here is derived from an EMBL/GenBank/DDBJ whole genome shotgun (WGS) entry which is preliminary data.</text>
</comment>